<feature type="transmembrane region" description="Helical" evidence="2">
    <location>
        <begin position="32"/>
        <end position="53"/>
    </location>
</feature>
<feature type="compositionally biased region" description="Low complexity" evidence="1">
    <location>
        <begin position="178"/>
        <end position="204"/>
    </location>
</feature>
<proteinExistence type="predicted"/>
<comment type="caution">
    <text evidence="4">The sequence shown here is derived from an EMBL/GenBank/DDBJ whole genome shotgun (WGS) entry which is preliminary data.</text>
</comment>
<feature type="compositionally biased region" description="Basic and acidic residues" evidence="1">
    <location>
        <begin position="258"/>
        <end position="288"/>
    </location>
</feature>
<feature type="domain" description="DUF6542" evidence="3">
    <location>
        <begin position="31"/>
        <end position="151"/>
    </location>
</feature>
<keyword evidence="2" id="KW-0812">Transmembrane</keyword>
<organism evidence="4 5">
    <name type="scientific">Amycolatopsis samaneae</name>
    <dbReference type="NCBI Taxonomy" id="664691"/>
    <lineage>
        <taxon>Bacteria</taxon>
        <taxon>Bacillati</taxon>
        <taxon>Actinomycetota</taxon>
        <taxon>Actinomycetes</taxon>
        <taxon>Pseudonocardiales</taxon>
        <taxon>Pseudonocardiaceae</taxon>
        <taxon>Amycolatopsis</taxon>
    </lineage>
</organism>
<dbReference type="Pfam" id="PF20177">
    <property type="entry name" value="DUF6542"/>
    <property type="match status" value="1"/>
</dbReference>
<reference evidence="5" key="1">
    <citation type="journal article" date="2019" name="Int. J. Syst. Evol. Microbiol.">
        <title>The Global Catalogue of Microorganisms (GCM) 10K type strain sequencing project: providing services to taxonomists for standard genome sequencing and annotation.</title>
        <authorList>
            <consortium name="The Broad Institute Genomics Platform"/>
            <consortium name="The Broad Institute Genome Sequencing Center for Infectious Disease"/>
            <person name="Wu L."/>
            <person name="Ma J."/>
        </authorList>
    </citation>
    <scope>NUCLEOTIDE SEQUENCE [LARGE SCALE GENOMIC DNA]</scope>
    <source>
        <strain evidence="5">CGMCC 4.7643</strain>
    </source>
</reference>
<feature type="transmembrane region" description="Helical" evidence="2">
    <location>
        <begin position="59"/>
        <end position="78"/>
    </location>
</feature>
<evidence type="ECO:0000313" key="5">
    <source>
        <dbReference type="Proteomes" id="UP001597419"/>
    </source>
</evidence>
<feature type="compositionally biased region" description="Basic and acidic residues" evidence="1">
    <location>
        <begin position="229"/>
        <end position="239"/>
    </location>
</feature>
<dbReference type="RefSeq" id="WP_378214278.1">
    <property type="nucleotide sequence ID" value="NZ_JBHSBK010000022.1"/>
</dbReference>
<dbReference type="InterPro" id="IPR046672">
    <property type="entry name" value="DUF6542"/>
</dbReference>
<evidence type="ECO:0000256" key="2">
    <source>
        <dbReference type="SAM" id="Phobius"/>
    </source>
</evidence>
<evidence type="ECO:0000313" key="4">
    <source>
        <dbReference type="EMBL" id="MFD2462209.1"/>
    </source>
</evidence>
<feature type="transmembrane region" description="Helical" evidence="2">
    <location>
        <begin position="90"/>
        <end position="108"/>
    </location>
</feature>
<gene>
    <name evidence="4" type="ORF">ACFSYJ_26630</name>
</gene>
<feature type="compositionally biased region" description="Basic and acidic residues" evidence="1">
    <location>
        <begin position="1"/>
        <end position="10"/>
    </location>
</feature>
<evidence type="ECO:0000256" key="1">
    <source>
        <dbReference type="SAM" id="MobiDB-lite"/>
    </source>
</evidence>
<evidence type="ECO:0000259" key="3">
    <source>
        <dbReference type="Pfam" id="PF20177"/>
    </source>
</evidence>
<dbReference type="Proteomes" id="UP001597419">
    <property type="component" value="Unassembled WGS sequence"/>
</dbReference>
<feature type="region of interest" description="Disordered" evidence="1">
    <location>
        <begin position="156"/>
        <end position="313"/>
    </location>
</feature>
<keyword evidence="5" id="KW-1185">Reference proteome</keyword>
<accession>A0ABW5GMV0</accession>
<sequence>MTAIRDRQSDPDADDGPVPWDERPLVSARRGLPWWGAVLVCLGLALVGAFVAKKATGDLGILFQICYVVGAVAAVVAVQRRALFGPMVQPPLVLAVSVPVVILLTSGAESGGDMFSRIFNIGQPLINNFPVMAIATVLTLALGFFRIYRERDPNAPVKVKDAAKPERRRDDDEERPPTRAAAAGRPRPPGSRTGQTPLPPGARRGAAREGEPPRRPRPPAEGGGRVPRGGREPLDRDPGTRAARTPPPGGPRQPRAPRPLDGEPPRRRAEPRGGEAPRRRMPREDPRGGDAPPPRRAPGRPQPRRPRPWDDER</sequence>
<feature type="transmembrane region" description="Helical" evidence="2">
    <location>
        <begin position="128"/>
        <end position="148"/>
    </location>
</feature>
<protein>
    <submittedName>
        <fullName evidence="4">DUF6542 domain-containing protein</fullName>
    </submittedName>
</protein>
<keyword evidence="2" id="KW-0472">Membrane</keyword>
<feature type="compositionally biased region" description="Pro residues" evidence="1">
    <location>
        <begin position="245"/>
        <end position="257"/>
    </location>
</feature>
<dbReference type="EMBL" id="JBHUKU010000015">
    <property type="protein sequence ID" value="MFD2462209.1"/>
    <property type="molecule type" value="Genomic_DNA"/>
</dbReference>
<name>A0ABW5GMV0_9PSEU</name>
<feature type="compositionally biased region" description="Basic and acidic residues" evidence="1">
    <location>
        <begin position="156"/>
        <end position="170"/>
    </location>
</feature>
<feature type="region of interest" description="Disordered" evidence="1">
    <location>
        <begin position="1"/>
        <end position="20"/>
    </location>
</feature>
<keyword evidence="2" id="KW-1133">Transmembrane helix</keyword>